<evidence type="ECO:0000256" key="1">
    <source>
        <dbReference type="ARBA" id="ARBA00004496"/>
    </source>
</evidence>
<sequence>MLEEDTVWEHDAAGLSLAWPSAGEDLPAKQIVGYKREPPTIHAIGAIVAVNDTFTCYAIKNGLVRAIHRLSGETALLRGLTTDVIDLHFCPGLDRIVAVTKAGAWYTWDIKLDARSEVQVKEVFFSDRRPPQRPPTHPDAVLLAVIKDDTVVVAHNGLPCHALYFYVGGVLATPAAVKVDSPIRALCASATTGQVLVGCEDGSVTSVSVPGRPGFGRSGSPIRITRGAVTLVAPCANGYLVGGAATAEFHLLSGALQPLASLSLGAPPPSVHDASKPLLMTYEPSSATIVIAASADPSTKGGSSLTFLRLRVPAPSVPETPSFVLAATRVPSERPVLNVACAYNPSEGTLFRRLEALEALTKVQAQTTHQGVSAALSQSMSTLAATLAHAHAQQSDALALRMGVAVGEAVNGAVRTQLPPLLQAETSGVKAIVAEVRTAVQDLSRNLEAQLGQAVSQAATQAAVALGTALEASMLEALEKRIAPRVEAAVTQSLLSLTTTASALPPQVAAAVTASVNARMSATVKEHFEGVLVPGYERASRALFEQLHGTFTQGVSAVVTEASAPFLEMLTTTTAQAAAHQEELMSDVTAKLDAAIKQAAAEITGAARRSAHDAAKATPAVNLSAGLDAEPVKLKLSWLKAAFTLLNPTDPLIAPNIERILTAVRDNLKRAEARVPEGLQTDLAMLLFRVNKLSQARS</sequence>
<evidence type="ECO:0000256" key="3">
    <source>
        <dbReference type="ARBA" id="ARBA00022574"/>
    </source>
</evidence>
<evidence type="ECO:0000313" key="5">
    <source>
        <dbReference type="EMBL" id="KOO32662.1"/>
    </source>
</evidence>
<keyword evidence="6" id="KW-1185">Reference proteome</keyword>
<organism evidence="5 6">
    <name type="scientific">Chrysochromulina tobinii</name>
    <dbReference type="NCBI Taxonomy" id="1460289"/>
    <lineage>
        <taxon>Eukaryota</taxon>
        <taxon>Haptista</taxon>
        <taxon>Haptophyta</taxon>
        <taxon>Prymnesiophyceae</taxon>
        <taxon>Prymnesiales</taxon>
        <taxon>Chrysochromulinaceae</taxon>
        <taxon>Chrysochromulina</taxon>
    </lineage>
</organism>
<dbReference type="InterPro" id="IPR044938">
    <property type="entry name" value="EDC4_C_sf"/>
</dbReference>
<dbReference type="Gene3D" id="1.10.220.100">
    <property type="entry name" value="conserved c-terminal region of ge- 1"/>
    <property type="match status" value="1"/>
</dbReference>
<dbReference type="OrthoDB" id="21128at2759"/>
<dbReference type="PANTHER" id="PTHR15598">
    <property type="entry name" value="ENHANCER OF MRNA-DECAPPING PROTEIN 4"/>
    <property type="match status" value="1"/>
</dbReference>
<reference evidence="6" key="1">
    <citation type="journal article" date="2015" name="PLoS Genet.">
        <title>Genome Sequence and Transcriptome Analyses of Chrysochromulina tobin: Metabolic Tools for Enhanced Algal Fitness in the Prominent Order Prymnesiales (Haptophyceae).</title>
        <authorList>
            <person name="Hovde B.T."/>
            <person name="Deodato C.R."/>
            <person name="Hunsperger H.M."/>
            <person name="Ryken S.A."/>
            <person name="Yost W."/>
            <person name="Jha R.K."/>
            <person name="Patterson J."/>
            <person name="Monnat R.J. Jr."/>
            <person name="Barlow S.B."/>
            <person name="Starkenburg S.R."/>
            <person name="Cattolico R.A."/>
        </authorList>
    </citation>
    <scope>NUCLEOTIDE SEQUENCE</scope>
    <source>
        <strain evidence="6">CCMP291</strain>
    </source>
</reference>
<evidence type="ECO:0000256" key="4">
    <source>
        <dbReference type="ARBA" id="ARBA00022737"/>
    </source>
</evidence>
<dbReference type="GO" id="GO:0031087">
    <property type="term" value="P:deadenylation-independent decapping of nuclear-transcribed mRNA"/>
    <property type="evidence" value="ECO:0007669"/>
    <property type="project" value="InterPro"/>
</dbReference>
<comment type="caution">
    <text evidence="5">The sequence shown here is derived from an EMBL/GenBank/DDBJ whole genome shotgun (WGS) entry which is preliminary data.</text>
</comment>
<dbReference type="GO" id="GO:0000932">
    <property type="term" value="C:P-body"/>
    <property type="evidence" value="ECO:0007669"/>
    <property type="project" value="TreeGrafter"/>
</dbReference>
<dbReference type="PANTHER" id="PTHR15598:SF5">
    <property type="entry name" value="ENHANCER OF MRNA-DECAPPING PROTEIN 4"/>
    <property type="match status" value="1"/>
</dbReference>
<proteinExistence type="predicted"/>
<gene>
    <name evidence="5" type="ORF">Ctob_012958</name>
</gene>
<dbReference type="AlphaFoldDB" id="A0A0M0K244"/>
<evidence type="ECO:0000313" key="6">
    <source>
        <dbReference type="Proteomes" id="UP000037460"/>
    </source>
</evidence>
<keyword evidence="3" id="KW-0853">WD repeat</keyword>
<keyword evidence="2" id="KW-0963">Cytoplasm</keyword>
<dbReference type="EMBL" id="JWZX01001709">
    <property type="protein sequence ID" value="KOO32662.1"/>
    <property type="molecule type" value="Genomic_DNA"/>
</dbReference>
<dbReference type="InterPro" id="IPR045152">
    <property type="entry name" value="EDC4-like"/>
</dbReference>
<accession>A0A0M0K244</accession>
<name>A0A0M0K244_9EUKA</name>
<protein>
    <submittedName>
        <fullName evidence="5">Wd g-beta repeat-containing</fullName>
    </submittedName>
</protein>
<comment type="subcellular location">
    <subcellularLocation>
        <location evidence="1">Cytoplasm</location>
    </subcellularLocation>
</comment>
<dbReference type="Proteomes" id="UP000037460">
    <property type="component" value="Unassembled WGS sequence"/>
</dbReference>
<keyword evidence="4" id="KW-0677">Repeat</keyword>
<evidence type="ECO:0000256" key="2">
    <source>
        <dbReference type="ARBA" id="ARBA00022490"/>
    </source>
</evidence>
<dbReference type="SUPFAM" id="SSF50998">
    <property type="entry name" value="Quinoprotein alcohol dehydrogenase-like"/>
    <property type="match status" value="1"/>
</dbReference>
<dbReference type="InterPro" id="IPR011047">
    <property type="entry name" value="Quinoprotein_ADH-like_sf"/>
</dbReference>